<dbReference type="EMBL" id="CP133615">
    <property type="protein sequence ID" value="WMV24271.1"/>
    <property type="molecule type" value="Genomic_DNA"/>
</dbReference>
<proteinExistence type="predicted"/>
<evidence type="ECO:0000313" key="1">
    <source>
        <dbReference type="EMBL" id="WMV24271.1"/>
    </source>
</evidence>
<evidence type="ECO:0000313" key="2">
    <source>
        <dbReference type="Proteomes" id="UP001234989"/>
    </source>
</evidence>
<name>A0AAF0QJ79_SOLVR</name>
<accession>A0AAF0QJ79</accession>
<reference evidence="1" key="1">
    <citation type="submission" date="2023-08" db="EMBL/GenBank/DDBJ databases">
        <title>A de novo genome assembly of Solanum verrucosum Schlechtendal, a Mexican diploid species geographically isolated from the other diploid A-genome species in potato relatives.</title>
        <authorList>
            <person name="Hosaka K."/>
        </authorList>
    </citation>
    <scope>NUCLEOTIDE SEQUENCE</scope>
    <source>
        <tissue evidence="1">Young leaves</tissue>
    </source>
</reference>
<gene>
    <name evidence="1" type="ORF">MTR67_017656</name>
</gene>
<protein>
    <submittedName>
        <fullName evidence="1">Uncharacterized protein</fullName>
    </submittedName>
</protein>
<keyword evidence="2" id="KW-1185">Reference proteome</keyword>
<dbReference type="AlphaFoldDB" id="A0AAF0QJ79"/>
<dbReference type="Proteomes" id="UP001234989">
    <property type="component" value="Chromosome 4"/>
</dbReference>
<sequence>MFASIQMSFRVVVCRLRTNNEFKLRVLIYRKVFRRGSLETAEGIAEKGHPQRVRLQGFQYQIFEDSKYGATEGIDGP</sequence>
<organism evidence="1 2">
    <name type="scientific">Solanum verrucosum</name>
    <dbReference type="NCBI Taxonomy" id="315347"/>
    <lineage>
        <taxon>Eukaryota</taxon>
        <taxon>Viridiplantae</taxon>
        <taxon>Streptophyta</taxon>
        <taxon>Embryophyta</taxon>
        <taxon>Tracheophyta</taxon>
        <taxon>Spermatophyta</taxon>
        <taxon>Magnoliopsida</taxon>
        <taxon>eudicotyledons</taxon>
        <taxon>Gunneridae</taxon>
        <taxon>Pentapetalae</taxon>
        <taxon>asterids</taxon>
        <taxon>lamiids</taxon>
        <taxon>Solanales</taxon>
        <taxon>Solanaceae</taxon>
        <taxon>Solanoideae</taxon>
        <taxon>Solaneae</taxon>
        <taxon>Solanum</taxon>
    </lineage>
</organism>